<dbReference type="VEuPathDB" id="VectorBase:AMAM010972"/>
<feature type="transmembrane region" description="Helical" evidence="11">
    <location>
        <begin position="12"/>
        <end position="32"/>
    </location>
</feature>
<keyword evidence="3" id="KW-0121">Carboxypeptidase</keyword>
<keyword evidence="9" id="KW-0482">Metalloprotease</keyword>
<dbReference type="FunFam" id="3.40.630.10:FF:000084">
    <property type="entry name" value="Carboxypeptidase B2"/>
    <property type="match status" value="1"/>
</dbReference>
<dbReference type="PROSITE" id="PS52035">
    <property type="entry name" value="PEPTIDASE_M14"/>
    <property type="match status" value="1"/>
</dbReference>
<evidence type="ECO:0000256" key="8">
    <source>
        <dbReference type="ARBA" id="ARBA00022833"/>
    </source>
</evidence>
<evidence type="ECO:0000256" key="5">
    <source>
        <dbReference type="ARBA" id="ARBA00022723"/>
    </source>
</evidence>
<name>A0A182SPR7_9DIPT</name>
<evidence type="ECO:0000256" key="10">
    <source>
        <dbReference type="PROSITE-ProRule" id="PRU01379"/>
    </source>
</evidence>
<evidence type="ECO:0000256" key="2">
    <source>
        <dbReference type="ARBA" id="ARBA00005988"/>
    </source>
</evidence>
<dbReference type="Proteomes" id="UP000075901">
    <property type="component" value="Unassembled WGS sequence"/>
</dbReference>
<keyword evidence="11" id="KW-0472">Membrane</keyword>
<dbReference type="Gene3D" id="3.40.630.10">
    <property type="entry name" value="Zn peptidases"/>
    <property type="match status" value="1"/>
</dbReference>
<keyword evidence="4" id="KW-0645">Protease</keyword>
<reference evidence="13" key="2">
    <citation type="submission" date="2020-05" db="UniProtKB">
        <authorList>
            <consortium name="EnsemblMetazoa"/>
        </authorList>
    </citation>
    <scope>IDENTIFICATION</scope>
    <source>
        <strain evidence="13">maculatus3</strain>
    </source>
</reference>
<dbReference type="Pfam" id="PF00246">
    <property type="entry name" value="Peptidase_M14"/>
    <property type="match status" value="1"/>
</dbReference>
<dbReference type="GO" id="GO:0006508">
    <property type="term" value="P:proteolysis"/>
    <property type="evidence" value="ECO:0007669"/>
    <property type="project" value="UniProtKB-KW"/>
</dbReference>
<comment type="similarity">
    <text evidence="2 10">Belongs to the peptidase M14 family.</text>
</comment>
<evidence type="ECO:0000313" key="14">
    <source>
        <dbReference type="Proteomes" id="UP000075901"/>
    </source>
</evidence>
<evidence type="ECO:0000256" key="11">
    <source>
        <dbReference type="SAM" id="Phobius"/>
    </source>
</evidence>
<keyword evidence="11" id="KW-0812">Transmembrane</keyword>
<dbReference type="PANTHER" id="PTHR11705">
    <property type="entry name" value="PROTEASE FAMILY M14 CARBOXYPEPTIDASE A,B"/>
    <property type="match status" value="1"/>
</dbReference>
<evidence type="ECO:0000313" key="13">
    <source>
        <dbReference type="EnsemblMetazoa" id="AMAM010972-PA"/>
    </source>
</evidence>
<accession>A0A182SPR7</accession>
<protein>
    <recommendedName>
        <fullName evidence="12">Peptidase M14 domain-containing protein</fullName>
    </recommendedName>
</protein>
<dbReference type="InterPro" id="IPR000834">
    <property type="entry name" value="Peptidase_M14"/>
</dbReference>
<evidence type="ECO:0000256" key="6">
    <source>
        <dbReference type="ARBA" id="ARBA00022729"/>
    </source>
</evidence>
<dbReference type="PANTHER" id="PTHR11705:SF140">
    <property type="entry name" value="FI02848P-RELATED"/>
    <property type="match status" value="1"/>
</dbReference>
<dbReference type="AlphaFoldDB" id="A0A182SPR7"/>
<dbReference type="SMART" id="SM00631">
    <property type="entry name" value="Zn_pept"/>
    <property type="match status" value="1"/>
</dbReference>
<evidence type="ECO:0000256" key="7">
    <source>
        <dbReference type="ARBA" id="ARBA00022801"/>
    </source>
</evidence>
<evidence type="ECO:0000259" key="12">
    <source>
        <dbReference type="PROSITE" id="PS52035"/>
    </source>
</evidence>
<keyword evidence="5" id="KW-0479">Metal-binding</keyword>
<proteinExistence type="inferred from homology"/>
<reference evidence="14" key="1">
    <citation type="submission" date="2013-09" db="EMBL/GenBank/DDBJ databases">
        <title>The Genome Sequence of Anopheles maculatus species B.</title>
        <authorList>
            <consortium name="The Broad Institute Genomics Platform"/>
            <person name="Neafsey D.E."/>
            <person name="Besansky N."/>
            <person name="Howell P."/>
            <person name="Walton C."/>
            <person name="Young S.K."/>
            <person name="Zeng Q."/>
            <person name="Gargeya S."/>
            <person name="Fitzgerald M."/>
            <person name="Haas B."/>
            <person name="Abouelleil A."/>
            <person name="Allen A.W."/>
            <person name="Alvarado L."/>
            <person name="Arachchi H.M."/>
            <person name="Berlin A.M."/>
            <person name="Chapman S.B."/>
            <person name="Gainer-Dewar J."/>
            <person name="Goldberg J."/>
            <person name="Griggs A."/>
            <person name="Gujja S."/>
            <person name="Hansen M."/>
            <person name="Howarth C."/>
            <person name="Imamovic A."/>
            <person name="Ireland A."/>
            <person name="Larimer J."/>
            <person name="McCowan C."/>
            <person name="Murphy C."/>
            <person name="Pearson M."/>
            <person name="Poon T.W."/>
            <person name="Priest M."/>
            <person name="Roberts A."/>
            <person name="Saif S."/>
            <person name="Shea T."/>
            <person name="Sisk P."/>
            <person name="Sykes S."/>
            <person name="Wortman J."/>
            <person name="Nusbaum C."/>
            <person name="Birren B."/>
        </authorList>
    </citation>
    <scope>NUCLEOTIDE SEQUENCE [LARGE SCALE GENOMIC DNA]</scope>
    <source>
        <strain evidence="14">maculatus3</strain>
    </source>
</reference>
<evidence type="ECO:0000256" key="3">
    <source>
        <dbReference type="ARBA" id="ARBA00022645"/>
    </source>
</evidence>
<evidence type="ECO:0000256" key="4">
    <source>
        <dbReference type="ARBA" id="ARBA00022670"/>
    </source>
</evidence>
<dbReference type="GO" id="GO:0005615">
    <property type="term" value="C:extracellular space"/>
    <property type="evidence" value="ECO:0007669"/>
    <property type="project" value="TreeGrafter"/>
</dbReference>
<dbReference type="EnsemblMetazoa" id="AMAM010972-RA">
    <property type="protein sequence ID" value="AMAM010972-PA"/>
    <property type="gene ID" value="AMAM010972"/>
</dbReference>
<evidence type="ECO:0000256" key="9">
    <source>
        <dbReference type="ARBA" id="ARBA00023049"/>
    </source>
</evidence>
<comment type="caution">
    <text evidence="10">Lacks conserved residue(s) required for the propagation of feature annotation.</text>
</comment>
<comment type="cofactor">
    <cofactor evidence="1">
        <name>Zn(2+)</name>
        <dbReference type="ChEBI" id="CHEBI:29105"/>
    </cofactor>
</comment>
<keyword evidence="11" id="KW-1133">Transmembrane helix</keyword>
<keyword evidence="7" id="KW-0378">Hydrolase</keyword>
<dbReference type="SUPFAM" id="SSF53187">
    <property type="entry name" value="Zn-dependent exopeptidases"/>
    <property type="match status" value="1"/>
</dbReference>
<organism evidence="13 14">
    <name type="scientific">Anopheles maculatus</name>
    <dbReference type="NCBI Taxonomy" id="74869"/>
    <lineage>
        <taxon>Eukaryota</taxon>
        <taxon>Metazoa</taxon>
        <taxon>Ecdysozoa</taxon>
        <taxon>Arthropoda</taxon>
        <taxon>Hexapoda</taxon>
        <taxon>Insecta</taxon>
        <taxon>Pterygota</taxon>
        <taxon>Neoptera</taxon>
        <taxon>Endopterygota</taxon>
        <taxon>Diptera</taxon>
        <taxon>Nematocera</taxon>
        <taxon>Culicoidea</taxon>
        <taxon>Culicidae</taxon>
        <taxon>Anophelinae</taxon>
        <taxon>Anopheles</taxon>
        <taxon>Anopheles maculatus group</taxon>
    </lineage>
</organism>
<dbReference type="GO" id="GO:0008270">
    <property type="term" value="F:zinc ion binding"/>
    <property type="evidence" value="ECO:0007669"/>
    <property type="project" value="InterPro"/>
</dbReference>
<feature type="domain" description="Peptidase M14" evidence="12">
    <location>
        <begin position="55"/>
        <end position="340"/>
    </location>
</feature>
<evidence type="ECO:0000256" key="1">
    <source>
        <dbReference type="ARBA" id="ARBA00001947"/>
    </source>
</evidence>
<keyword evidence="6" id="KW-0732">Signal</keyword>
<keyword evidence="8" id="KW-0862">Zinc</keyword>
<sequence length="346" mass="39025">MAPYITLRTISSFIFLSVLAAIIICLPVFEAYDKEIPIECLNETKTSADYNVFDFFLNYNETEEWLTALATEFPEKCKLQTLGESSEGRNITAISIFYNKPKTIILLSNLRAREWVAMTSAIYIIHELIRNVASYPYADGFNWLIVPITNPDGYEYSKLHDRKWTRTRSPQGGKNIGVQIDSNFDIKWNGGVSDTIVKPTGQSYRGPEPFSEPETRAIRELLKSHTNATLVVDLQAHGPYVLIPWSHTEDTAPNSALARAVANAGRTAIFQESGQEYEVGIVSDYLPFMYGTCLDYCCSLGIKVCVSLKQTLFGYVMKTDEIIPFGREAFTAVHAMAIEADWQMWN</sequence>
<keyword evidence="14" id="KW-1185">Reference proteome</keyword>
<dbReference type="GO" id="GO:0004181">
    <property type="term" value="F:metallocarboxypeptidase activity"/>
    <property type="evidence" value="ECO:0007669"/>
    <property type="project" value="InterPro"/>
</dbReference>